<protein>
    <recommendedName>
        <fullName evidence="3">SWIM-type domain-containing protein</fullName>
    </recommendedName>
</protein>
<evidence type="ECO:0000313" key="4">
    <source>
        <dbReference type="EMBL" id="ONG56049.1"/>
    </source>
</evidence>
<dbReference type="GO" id="GO:0008270">
    <property type="term" value="F:zinc ion binding"/>
    <property type="evidence" value="ECO:0007669"/>
    <property type="project" value="UniProtKB-KW"/>
</dbReference>
<dbReference type="OrthoDB" id="9816340at2"/>
<feature type="region of interest" description="Disordered" evidence="2">
    <location>
        <begin position="109"/>
        <end position="158"/>
    </location>
</feature>
<proteinExistence type="predicted"/>
<dbReference type="PROSITE" id="PS50966">
    <property type="entry name" value="ZF_SWIM"/>
    <property type="match status" value="1"/>
</dbReference>
<dbReference type="RefSeq" id="WP_076956638.1">
    <property type="nucleotide sequence ID" value="NZ_MLCO01000054.1"/>
</dbReference>
<feature type="domain" description="SWIM-type" evidence="3">
    <location>
        <begin position="54"/>
        <end position="87"/>
    </location>
</feature>
<feature type="compositionally biased region" description="Basic and acidic residues" evidence="2">
    <location>
        <begin position="133"/>
        <end position="158"/>
    </location>
</feature>
<accession>A0A1V2H4S5</accession>
<evidence type="ECO:0000256" key="2">
    <source>
        <dbReference type="SAM" id="MobiDB-lite"/>
    </source>
</evidence>
<keyword evidence="1" id="KW-0863">Zinc-finger</keyword>
<dbReference type="Pfam" id="PF04434">
    <property type="entry name" value="SWIM"/>
    <property type="match status" value="1"/>
</dbReference>
<reference evidence="4 5" key="1">
    <citation type="submission" date="2016-10" db="EMBL/GenBank/DDBJ databases">
        <title>Draft Genome sequence of Roseomonas sp. strain M3.</title>
        <authorList>
            <person name="Subhash Y."/>
            <person name="Lee S."/>
        </authorList>
    </citation>
    <scope>NUCLEOTIDE SEQUENCE [LARGE SCALE GENOMIC DNA]</scope>
    <source>
        <strain evidence="4 5">M3</strain>
    </source>
</reference>
<dbReference type="Proteomes" id="UP000188879">
    <property type="component" value="Unassembled WGS sequence"/>
</dbReference>
<dbReference type="AlphaFoldDB" id="A0A1V2H4S5"/>
<keyword evidence="1" id="KW-0479">Metal-binding</keyword>
<keyword evidence="5" id="KW-1185">Reference proteome</keyword>
<gene>
    <name evidence="4" type="ORF">BKE38_06885</name>
</gene>
<evidence type="ECO:0000256" key="1">
    <source>
        <dbReference type="PROSITE-ProRule" id="PRU00325"/>
    </source>
</evidence>
<dbReference type="EMBL" id="MLCO01000054">
    <property type="protein sequence ID" value="ONG56049.1"/>
    <property type="molecule type" value="Genomic_DNA"/>
</dbReference>
<sequence>MAIDVKAVERLATDQASLKAAAGLARPGKWSGLGASHDAALIWGDCAGSGANPYRVAADLRDLGSKCTCPSRKFPCKHGLALLWLKAEAIAPFPAGDTPDWVSDWLGRRRPAAGSAPQPAAAPAAGKDLSAARVEEPEAADDPKAAARREAAAKKRGEDTQRAILEALEALEQWVGDQLRLGLAGFVEDATARCRRIGARLVDGKAAALAGHVDELPGRLLALPAGDRLRGATVELGRLVLLARAYRAAPEEATLRRAVATAETREALLDDPAAPRVAATWEVLAEQVRTRRDGLVSQTTWLLNLGATGPRFAMLLDFFPASAGRRAAVFTPGEQFDAEFLFYPAPLPLRAVLLRRGATREAADQDWPQPAPSLEDALTAPLLQEPWAAAHPLLLPAGRIGFDRAGAPWWQADDGSAALPLAGEATGLLTGTVLTRAAALWSGNRLQLLAAQSPWGRIAHD</sequence>
<name>A0A1V2H4S5_9PROT</name>
<evidence type="ECO:0000259" key="3">
    <source>
        <dbReference type="PROSITE" id="PS50966"/>
    </source>
</evidence>
<evidence type="ECO:0000313" key="5">
    <source>
        <dbReference type="Proteomes" id="UP000188879"/>
    </source>
</evidence>
<comment type="caution">
    <text evidence="4">The sequence shown here is derived from an EMBL/GenBank/DDBJ whole genome shotgun (WGS) entry which is preliminary data.</text>
</comment>
<keyword evidence="1" id="KW-0862">Zinc</keyword>
<feature type="compositionally biased region" description="Low complexity" evidence="2">
    <location>
        <begin position="112"/>
        <end position="126"/>
    </location>
</feature>
<dbReference type="InterPro" id="IPR007527">
    <property type="entry name" value="Znf_SWIM"/>
</dbReference>
<organism evidence="4 5">
    <name type="scientific">Teichococcus deserti</name>
    <dbReference type="NCBI Taxonomy" id="1817963"/>
    <lineage>
        <taxon>Bacteria</taxon>
        <taxon>Pseudomonadati</taxon>
        <taxon>Pseudomonadota</taxon>
        <taxon>Alphaproteobacteria</taxon>
        <taxon>Acetobacterales</taxon>
        <taxon>Roseomonadaceae</taxon>
        <taxon>Roseomonas</taxon>
    </lineage>
</organism>